<evidence type="ECO:0000256" key="1">
    <source>
        <dbReference type="ARBA" id="ARBA00004141"/>
    </source>
</evidence>
<reference evidence="13" key="1">
    <citation type="submission" date="2016-04" db="EMBL/GenBank/DDBJ databases">
        <authorList>
            <person name="Evans L.H."/>
            <person name="Alamgir A."/>
            <person name="Owens N."/>
            <person name="Weber N.D."/>
            <person name="Virtaneva K."/>
            <person name="Barbian K."/>
            <person name="Babar A."/>
            <person name="Rosenke K."/>
        </authorList>
    </citation>
    <scope>NUCLEOTIDE SEQUENCE [LARGE SCALE GENOMIC DNA]</scope>
    <source>
        <strain evidence="13">CBS 101.48</strain>
    </source>
</reference>
<dbReference type="InterPro" id="IPR001594">
    <property type="entry name" value="Palmitoyltrfase_DHHC"/>
</dbReference>
<keyword evidence="5 10" id="KW-0472">Membrane</keyword>
<evidence type="ECO:0000256" key="9">
    <source>
        <dbReference type="ARBA" id="ARBA00048048"/>
    </source>
</evidence>
<comment type="catalytic activity">
    <reaction evidence="9 10">
        <text>L-cysteinyl-[protein] + hexadecanoyl-CoA = S-hexadecanoyl-L-cysteinyl-[protein] + CoA</text>
        <dbReference type="Rhea" id="RHEA:36683"/>
        <dbReference type="Rhea" id="RHEA-COMP:10131"/>
        <dbReference type="Rhea" id="RHEA-COMP:11032"/>
        <dbReference type="ChEBI" id="CHEBI:29950"/>
        <dbReference type="ChEBI" id="CHEBI:57287"/>
        <dbReference type="ChEBI" id="CHEBI:57379"/>
        <dbReference type="ChEBI" id="CHEBI:74151"/>
        <dbReference type="EC" id="2.3.1.225"/>
    </reaction>
</comment>
<keyword evidence="3 10" id="KW-0812">Transmembrane</keyword>
<feature type="transmembrane region" description="Helical" evidence="10">
    <location>
        <begin position="254"/>
        <end position="280"/>
    </location>
</feature>
<keyword evidence="14" id="KW-1185">Reference proteome</keyword>
<protein>
    <recommendedName>
        <fullName evidence="10">Palmitoyltransferase</fullName>
        <ecNumber evidence="10">2.3.1.225</ecNumber>
    </recommendedName>
</protein>
<feature type="domain" description="Palmitoyltransferase DHHC" evidence="12">
    <location>
        <begin position="154"/>
        <end position="297"/>
    </location>
</feature>
<evidence type="ECO:0000313" key="14">
    <source>
        <dbReference type="Proteomes" id="UP000078561"/>
    </source>
</evidence>
<evidence type="ECO:0000256" key="2">
    <source>
        <dbReference type="ARBA" id="ARBA00022679"/>
    </source>
</evidence>
<dbReference type="Pfam" id="PF01529">
    <property type="entry name" value="DHHC"/>
    <property type="match status" value="1"/>
</dbReference>
<dbReference type="InterPro" id="IPR039859">
    <property type="entry name" value="PFA4/ZDH16/20/ERF2-like"/>
</dbReference>
<evidence type="ECO:0000256" key="5">
    <source>
        <dbReference type="ARBA" id="ARBA00023136"/>
    </source>
</evidence>
<evidence type="ECO:0000256" key="7">
    <source>
        <dbReference type="ARBA" id="ARBA00023288"/>
    </source>
</evidence>
<evidence type="ECO:0000256" key="11">
    <source>
        <dbReference type="SAM" id="MobiDB-lite"/>
    </source>
</evidence>
<dbReference type="EC" id="2.3.1.225" evidence="10"/>
<evidence type="ECO:0000256" key="6">
    <source>
        <dbReference type="ARBA" id="ARBA00023139"/>
    </source>
</evidence>
<evidence type="ECO:0000256" key="8">
    <source>
        <dbReference type="ARBA" id="ARBA00023315"/>
    </source>
</evidence>
<feature type="compositionally biased region" description="Acidic residues" evidence="11">
    <location>
        <begin position="474"/>
        <end position="486"/>
    </location>
</feature>
<feature type="region of interest" description="Disordered" evidence="11">
    <location>
        <begin position="306"/>
        <end position="344"/>
    </location>
</feature>
<dbReference type="GO" id="GO:0005794">
    <property type="term" value="C:Golgi apparatus"/>
    <property type="evidence" value="ECO:0007669"/>
    <property type="project" value="TreeGrafter"/>
</dbReference>
<dbReference type="PROSITE" id="PS50216">
    <property type="entry name" value="DHHC"/>
    <property type="match status" value="1"/>
</dbReference>
<evidence type="ECO:0000256" key="4">
    <source>
        <dbReference type="ARBA" id="ARBA00022989"/>
    </source>
</evidence>
<keyword evidence="7" id="KW-0449">Lipoprotein</keyword>
<proteinExistence type="inferred from homology"/>
<dbReference type="EMBL" id="LT551165">
    <property type="protein sequence ID" value="SAL96624.1"/>
    <property type="molecule type" value="Genomic_DNA"/>
</dbReference>
<dbReference type="GO" id="GO:0019706">
    <property type="term" value="F:protein-cysteine S-palmitoyltransferase activity"/>
    <property type="evidence" value="ECO:0007669"/>
    <property type="project" value="UniProtKB-EC"/>
</dbReference>
<organism evidence="13">
    <name type="scientific">Absidia glauca</name>
    <name type="common">Pin mould</name>
    <dbReference type="NCBI Taxonomy" id="4829"/>
    <lineage>
        <taxon>Eukaryota</taxon>
        <taxon>Fungi</taxon>
        <taxon>Fungi incertae sedis</taxon>
        <taxon>Mucoromycota</taxon>
        <taxon>Mucoromycotina</taxon>
        <taxon>Mucoromycetes</taxon>
        <taxon>Mucorales</taxon>
        <taxon>Cunninghamellaceae</taxon>
        <taxon>Absidia</taxon>
    </lineage>
</organism>
<dbReference type="OrthoDB" id="9909019at2759"/>
<name>A0A163J1P2_ABSGL</name>
<comment type="domain">
    <text evidence="10">The DHHC domain is required for palmitoyltransferase activity.</text>
</comment>
<keyword evidence="8 10" id="KW-0012">Acyltransferase</keyword>
<dbReference type="PANTHER" id="PTHR22883">
    <property type="entry name" value="ZINC FINGER DHHC DOMAIN CONTAINING PROTEIN"/>
    <property type="match status" value="1"/>
</dbReference>
<dbReference type="InParanoid" id="A0A163J1P2"/>
<dbReference type="GO" id="GO:0016020">
    <property type="term" value="C:membrane"/>
    <property type="evidence" value="ECO:0007669"/>
    <property type="project" value="UniProtKB-SubCell"/>
</dbReference>
<evidence type="ECO:0000256" key="3">
    <source>
        <dbReference type="ARBA" id="ARBA00022692"/>
    </source>
</evidence>
<dbReference type="AlphaFoldDB" id="A0A163J1P2"/>
<evidence type="ECO:0000259" key="12">
    <source>
        <dbReference type="Pfam" id="PF01529"/>
    </source>
</evidence>
<feature type="transmembrane region" description="Helical" evidence="10">
    <location>
        <begin position="199"/>
        <end position="223"/>
    </location>
</feature>
<feature type="compositionally biased region" description="Acidic residues" evidence="11">
    <location>
        <begin position="306"/>
        <end position="332"/>
    </location>
</feature>
<accession>A0A163J1P2</accession>
<keyword evidence="4 10" id="KW-1133">Transmembrane helix</keyword>
<keyword evidence="6" id="KW-0564">Palmitate</keyword>
<dbReference type="OMA" id="CKWLNCC"/>
<feature type="compositionally biased region" description="Basic residues" evidence="11">
    <location>
        <begin position="384"/>
        <end position="396"/>
    </location>
</feature>
<comment type="similarity">
    <text evidence="10">Belongs to the DHHC palmitoyltransferase family.</text>
</comment>
<evidence type="ECO:0000256" key="10">
    <source>
        <dbReference type="RuleBase" id="RU079119"/>
    </source>
</evidence>
<keyword evidence="2 10" id="KW-0808">Transferase</keyword>
<gene>
    <name evidence="13" type="primary">ABSGL_02040.1 scaffold 2596</name>
</gene>
<feature type="region of interest" description="Disordered" evidence="11">
    <location>
        <begin position="470"/>
        <end position="491"/>
    </location>
</feature>
<sequence>MSFSIPFLRRSTTYTTPPFWERNDWQRRHGYQFPMDPYLLMQWAASLALDLFFYYFLIHFITTIPDASQLEANWELVRQWSLADPQDYLSSSWLWASHARQISFFTSSSLYSIKVLSVITSFVDTEEPAVKASQAPRSKTYVKKYGISVIDPYTSICGICRVKVPKTTRHCKLCNKCISGMDHHCKWLNCCIGWSNYRLFIVLVTSSFVALVWYSSLALYVAFLCFYRKNIFMIHVIQMLNTPPNAVSSLTQQYYASMALACFVALFSVSALVAMIRLLAFHIRLAFLNMTTIEFISHPLNRTYDDDNDTTDDEYDDDEYDDGDSENDETDDNPWRRSSRTPKQEGHVMRVLNAWTHKTLRRLAGYRLIGGRTSLWRSIISPNHHSHHRSRRRRRGDRSVSSIVTPWAAGSRRKRRESPTTTRNDVDLEEILATRTIRPAVTLDGPDYDDDMGLDMNILDEGYATALGSKQYGDDDYGDHGDDNDDSINTGVVSVPLSSKAARLLDISDSEAKLYQSSQSVDTISID</sequence>
<dbReference type="STRING" id="4829.A0A163J1P2"/>
<dbReference type="GO" id="GO:0006612">
    <property type="term" value="P:protein targeting to membrane"/>
    <property type="evidence" value="ECO:0007669"/>
    <property type="project" value="TreeGrafter"/>
</dbReference>
<comment type="subcellular location">
    <subcellularLocation>
        <location evidence="1">Membrane</location>
        <topology evidence="1">Multi-pass membrane protein</topology>
    </subcellularLocation>
</comment>
<feature type="region of interest" description="Disordered" evidence="11">
    <location>
        <begin position="383"/>
        <end position="425"/>
    </location>
</feature>
<dbReference type="Proteomes" id="UP000078561">
    <property type="component" value="Unassembled WGS sequence"/>
</dbReference>
<dbReference type="GO" id="GO:0005783">
    <property type="term" value="C:endoplasmic reticulum"/>
    <property type="evidence" value="ECO:0007669"/>
    <property type="project" value="TreeGrafter"/>
</dbReference>
<evidence type="ECO:0000313" key="13">
    <source>
        <dbReference type="EMBL" id="SAL96624.1"/>
    </source>
</evidence>